<name>A0A1E5Q843_9PROT</name>
<gene>
    <name evidence="1" type="ORF">BEN30_08950</name>
</gene>
<protein>
    <submittedName>
        <fullName evidence="1">Uncharacterized protein</fullName>
    </submittedName>
</protein>
<evidence type="ECO:0000313" key="2">
    <source>
        <dbReference type="Proteomes" id="UP000095347"/>
    </source>
</evidence>
<dbReference type="EMBL" id="MCGG01000021">
    <property type="protein sequence ID" value="OEJ67551.1"/>
    <property type="molecule type" value="Genomic_DNA"/>
</dbReference>
<dbReference type="PANTHER" id="PTHR34655:SF1">
    <property type="match status" value="1"/>
</dbReference>
<dbReference type="STRING" id="28181.BEN30_08950"/>
<proteinExistence type="predicted"/>
<reference evidence="2" key="1">
    <citation type="submission" date="2016-07" db="EMBL/GenBank/DDBJ databases">
        <authorList>
            <person name="Florea S."/>
            <person name="Webb J.S."/>
            <person name="Jaromczyk J."/>
            <person name="Schardl C.L."/>
        </authorList>
    </citation>
    <scope>NUCLEOTIDE SEQUENCE [LARGE SCALE GENOMIC DNA]</scope>
    <source>
        <strain evidence="2">MV-1</strain>
    </source>
</reference>
<dbReference type="Gene3D" id="3.40.1260.10">
    <property type="entry name" value="DsrEFH-like"/>
    <property type="match status" value="1"/>
</dbReference>
<dbReference type="RefSeq" id="WP_069957704.1">
    <property type="nucleotide sequence ID" value="NZ_MCGG01000021.1"/>
</dbReference>
<evidence type="ECO:0000313" key="1">
    <source>
        <dbReference type="EMBL" id="OEJ67551.1"/>
    </source>
</evidence>
<dbReference type="SUPFAM" id="SSF75169">
    <property type="entry name" value="DsrEFH-like"/>
    <property type="match status" value="1"/>
</dbReference>
<dbReference type="PANTHER" id="PTHR34655">
    <property type="entry name" value="CONSERVED WITHIN P. AEROPHILUM"/>
    <property type="match status" value="1"/>
</dbReference>
<dbReference type="OrthoDB" id="9802028at2"/>
<comment type="caution">
    <text evidence="1">The sequence shown here is derived from an EMBL/GenBank/DDBJ whole genome shotgun (WGS) entry which is preliminary data.</text>
</comment>
<dbReference type="AlphaFoldDB" id="A0A1E5Q843"/>
<keyword evidence="2" id="KW-1185">Reference proteome</keyword>
<sequence length="132" mass="14301">MATPPLFIMLSSVDRDKLQLASMIASVAAVSERPVHVFVSMGAIKVFAKTASGNDRYGDSAFNAELCEKNAPDPIDMFGQGKMLGDMKVWACSMVLDVLGWDESDLVDDLFDGQMGLTKFLSDAEEGQLLSM</sequence>
<dbReference type="InterPro" id="IPR027396">
    <property type="entry name" value="DsrEFH-like"/>
</dbReference>
<dbReference type="Proteomes" id="UP000095347">
    <property type="component" value="Unassembled WGS sequence"/>
</dbReference>
<accession>A0A1E5Q843</accession>
<organism evidence="1 2">
    <name type="scientific">Magnetovibrio blakemorei</name>
    <dbReference type="NCBI Taxonomy" id="28181"/>
    <lineage>
        <taxon>Bacteria</taxon>
        <taxon>Pseudomonadati</taxon>
        <taxon>Pseudomonadota</taxon>
        <taxon>Alphaproteobacteria</taxon>
        <taxon>Rhodospirillales</taxon>
        <taxon>Magnetovibrionaceae</taxon>
        <taxon>Magnetovibrio</taxon>
    </lineage>
</organism>